<proteinExistence type="predicted"/>
<gene>
    <name evidence="1" type="ORF">KEC54_02950</name>
</gene>
<accession>A0AAX3WKP0</accession>
<organism evidence="1 2">
    <name type="scientific">Methylorubrum extorquens</name>
    <name type="common">Methylobacterium dichloromethanicum</name>
    <name type="synonym">Methylobacterium extorquens</name>
    <dbReference type="NCBI Taxonomy" id="408"/>
    <lineage>
        <taxon>Bacteria</taxon>
        <taxon>Pseudomonadati</taxon>
        <taxon>Pseudomonadota</taxon>
        <taxon>Alphaproteobacteria</taxon>
        <taxon>Hyphomicrobiales</taxon>
        <taxon>Methylobacteriaceae</taxon>
        <taxon>Methylorubrum</taxon>
    </lineage>
</organism>
<evidence type="ECO:0000313" key="1">
    <source>
        <dbReference type="EMBL" id="WHQ70589.1"/>
    </source>
</evidence>
<dbReference type="AlphaFoldDB" id="A0AAX3WKP0"/>
<name>A0AAX3WKP0_METEX</name>
<reference evidence="1" key="1">
    <citation type="journal article" date="2022" name="Biotechnol. Bioprocess Eng.">
        <title>Pan-genome Analysis Reveals Comparative Genomic Features of Central Metabolic Pathways in Methylorubrum extorquens.</title>
        <authorList>
            <person name="Lee G.M."/>
            <person name="Scott-Nevros Z.K."/>
            <person name="Lee S.-M."/>
            <person name="Kim D."/>
        </authorList>
    </citation>
    <scope>NUCLEOTIDE SEQUENCE</scope>
    <source>
        <strain evidence="1">ATCC 55366</strain>
    </source>
</reference>
<evidence type="ECO:0000313" key="2">
    <source>
        <dbReference type="Proteomes" id="UP001223720"/>
    </source>
</evidence>
<protein>
    <submittedName>
        <fullName evidence="1">Uncharacterized protein</fullName>
    </submittedName>
</protein>
<sequence>MMPSYRLDDDLMSCIYLQSDANPTAEKQKRCTNSKICKQNFLGKTCNAINTMNFMLFSPESLLVVGTELFAAAPIVVGGVTATCPDIDPAIERMRPYIGIWWRKGALPFGGAAPG</sequence>
<dbReference type="RefSeq" id="WP_283535860.1">
    <property type="nucleotide sequence ID" value="NZ_CP073633.1"/>
</dbReference>
<dbReference type="Proteomes" id="UP001223720">
    <property type="component" value="Chromosome"/>
</dbReference>
<dbReference type="EMBL" id="CP073633">
    <property type="protein sequence ID" value="WHQ70589.1"/>
    <property type="molecule type" value="Genomic_DNA"/>
</dbReference>